<proteinExistence type="predicted"/>
<evidence type="ECO:0008006" key="3">
    <source>
        <dbReference type="Google" id="ProtNLM"/>
    </source>
</evidence>
<dbReference type="Proteomes" id="UP000315889">
    <property type="component" value="Unassembled WGS sequence"/>
</dbReference>
<sequence length="275" mass="30372">MNKILTLGLTCLFVTACSGNKEETAVVPLAEQEMTWDVVGEVFYNEFIPCTAGPDFSPATVDAMVTEWRAGGLAPDLLGAWGYAPASDQNQFPNGWWEVSWPSKEAADAVWAQWAENEEAQAWSTKYQSVMACDVPSKYGWDFQFYRAPDSFGPTPESGEFASAYIACSFNEGKGFEDLEASIELYNAWLDGLDPESTSFYAYGIYPARPETETEGVDYFWGNFHESFETMKAGTEGFQATGAEVQAAFDATATCVNPDVYNSKVFYDPTNPDFS</sequence>
<gene>
    <name evidence="1" type="ORF">EVB03_09520</name>
</gene>
<name>A0A520MBV2_9GAMM</name>
<dbReference type="EMBL" id="SHBP01000025">
    <property type="protein sequence ID" value="RZO18649.1"/>
    <property type="molecule type" value="Genomic_DNA"/>
</dbReference>
<comment type="caution">
    <text evidence="1">The sequence shown here is derived from an EMBL/GenBank/DDBJ whole genome shotgun (WGS) entry which is preliminary data.</text>
</comment>
<dbReference type="PROSITE" id="PS51257">
    <property type="entry name" value="PROKAR_LIPOPROTEIN"/>
    <property type="match status" value="1"/>
</dbReference>
<protein>
    <recommendedName>
        <fullName evidence="3">Lipoprotein</fullName>
    </recommendedName>
</protein>
<accession>A0A520MBV2</accession>
<organism evidence="1 2">
    <name type="scientific">SAR92 clade bacterium</name>
    <dbReference type="NCBI Taxonomy" id="2315479"/>
    <lineage>
        <taxon>Bacteria</taxon>
        <taxon>Pseudomonadati</taxon>
        <taxon>Pseudomonadota</taxon>
        <taxon>Gammaproteobacteria</taxon>
        <taxon>Cellvibrionales</taxon>
        <taxon>Porticoccaceae</taxon>
        <taxon>SAR92 clade</taxon>
    </lineage>
</organism>
<evidence type="ECO:0000313" key="1">
    <source>
        <dbReference type="EMBL" id="RZO18649.1"/>
    </source>
</evidence>
<evidence type="ECO:0000313" key="2">
    <source>
        <dbReference type="Proteomes" id="UP000315889"/>
    </source>
</evidence>
<reference evidence="1 2" key="1">
    <citation type="submission" date="2019-02" db="EMBL/GenBank/DDBJ databases">
        <title>Prokaryotic population dynamics and viral predation in marine succession experiment using metagenomics: the confinement effect.</title>
        <authorList>
            <person name="Haro-Moreno J.M."/>
            <person name="Rodriguez-Valera F."/>
            <person name="Lopez-Perez M."/>
        </authorList>
    </citation>
    <scope>NUCLEOTIDE SEQUENCE [LARGE SCALE GENOMIC DNA]</scope>
    <source>
        <strain evidence="1">MED-G170</strain>
    </source>
</reference>
<dbReference type="AlphaFoldDB" id="A0A520MBV2"/>